<dbReference type="AlphaFoldDB" id="A0A2T0SPL7"/>
<dbReference type="CDD" id="cd06170">
    <property type="entry name" value="LuxR_C_like"/>
    <property type="match status" value="1"/>
</dbReference>
<evidence type="ECO:0000313" key="5">
    <source>
        <dbReference type="EMBL" id="PRY35303.1"/>
    </source>
</evidence>
<dbReference type="Proteomes" id="UP000239494">
    <property type="component" value="Unassembled WGS sequence"/>
</dbReference>
<dbReference type="SMART" id="SM00421">
    <property type="entry name" value="HTH_LUXR"/>
    <property type="match status" value="1"/>
</dbReference>
<dbReference type="Gene3D" id="1.10.10.10">
    <property type="entry name" value="Winged helix-like DNA-binding domain superfamily/Winged helix DNA-binding domain"/>
    <property type="match status" value="1"/>
</dbReference>
<dbReference type="Pfam" id="PF00196">
    <property type="entry name" value="GerE"/>
    <property type="match status" value="1"/>
</dbReference>
<evidence type="ECO:0000256" key="2">
    <source>
        <dbReference type="ARBA" id="ARBA00023125"/>
    </source>
</evidence>
<dbReference type="InterPro" id="IPR036388">
    <property type="entry name" value="WH-like_DNA-bd_sf"/>
</dbReference>
<keyword evidence="6" id="KW-1185">Reference proteome</keyword>
<name>A0A2T0SPL7_9PSEU</name>
<organism evidence="5 6">
    <name type="scientific">Umezawaea tangerina</name>
    <dbReference type="NCBI Taxonomy" id="84725"/>
    <lineage>
        <taxon>Bacteria</taxon>
        <taxon>Bacillati</taxon>
        <taxon>Actinomycetota</taxon>
        <taxon>Actinomycetes</taxon>
        <taxon>Pseudonocardiales</taxon>
        <taxon>Pseudonocardiaceae</taxon>
        <taxon>Umezawaea</taxon>
    </lineage>
</organism>
<gene>
    <name evidence="5" type="ORF">CLV43_114221</name>
</gene>
<dbReference type="SUPFAM" id="SSF46894">
    <property type="entry name" value="C-terminal effector domain of the bipartite response regulators"/>
    <property type="match status" value="1"/>
</dbReference>
<evidence type="ECO:0000256" key="1">
    <source>
        <dbReference type="ARBA" id="ARBA00023015"/>
    </source>
</evidence>
<reference evidence="5 6" key="1">
    <citation type="submission" date="2018-03" db="EMBL/GenBank/DDBJ databases">
        <title>Genomic Encyclopedia of Archaeal and Bacterial Type Strains, Phase II (KMG-II): from individual species to whole genera.</title>
        <authorList>
            <person name="Goeker M."/>
        </authorList>
    </citation>
    <scope>NUCLEOTIDE SEQUENCE [LARGE SCALE GENOMIC DNA]</scope>
    <source>
        <strain evidence="5 6">DSM 44720</strain>
    </source>
</reference>
<dbReference type="InterPro" id="IPR000792">
    <property type="entry name" value="Tscrpt_reg_LuxR_C"/>
</dbReference>
<proteinExistence type="predicted"/>
<keyword evidence="2" id="KW-0238">DNA-binding</keyword>
<feature type="domain" description="HTH luxR-type" evidence="4">
    <location>
        <begin position="6"/>
        <end position="67"/>
    </location>
</feature>
<dbReference type="RefSeq" id="WP_245887280.1">
    <property type="nucleotide sequence ID" value="NZ_PVTF01000014.1"/>
</dbReference>
<keyword evidence="1" id="KW-0805">Transcription regulation</keyword>
<protein>
    <submittedName>
        <fullName evidence="5">Regulatory LuxR family protein</fullName>
    </submittedName>
</protein>
<dbReference type="PANTHER" id="PTHR44688:SF16">
    <property type="entry name" value="DNA-BINDING TRANSCRIPTIONAL ACTIVATOR DEVR_DOSR"/>
    <property type="match status" value="1"/>
</dbReference>
<evidence type="ECO:0000256" key="3">
    <source>
        <dbReference type="ARBA" id="ARBA00023163"/>
    </source>
</evidence>
<dbReference type="GO" id="GO:0006355">
    <property type="term" value="P:regulation of DNA-templated transcription"/>
    <property type="evidence" value="ECO:0007669"/>
    <property type="project" value="InterPro"/>
</dbReference>
<dbReference type="PRINTS" id="PR00038">
    <property type="entry name" value="HTHLUXR"/>
</dbReference>
<dbReference type="PROSITE" id="PS50043">
    <property type="entry name" value="HTH_LUXR_2"/>
    <property type="match status" value="1"/>
</dbReference>
<dbReference type="EMBL" id="PVTF01000014">
    <property type="protein sequence ID" value="PRY35303.1"/>
    <property type="molecule type" value="Genomic_DNA"/>
</dbReference>
<dbReference type="GO" id="GO:0003677">
    <property type="term" value="F:DNA binding"/>
    <property type="evidence" value="ECO:0007669"/>
    <property type="project" value="UniProtKB-KW"/>
</dbReference>
<evidence type="ECO:0000259" key="4">
    <source>
        <dbReference type="PROSITE" id="PS50043"/>
    </source>
</evidence>
<sequence>MTDTSTFTDALTFSERETAELAAAGLTNAQIARRRFTTTSTVEQHLTKVYRKLGIASRRELMEMRRG</sequence>
<comment type="caution">
    <text evidence="5">The sequence shown here is derived from an EMBL/GenBank/DDBJ whole genome shotgun (WGS) entry which is preliminary data.</text>
</comment>
<dbReference type="PANTHER" id="PTHR44688">
    <property type="entry name" value="DNA-BINDING TRANSCRIPTIONAL ACTIVATOR DEVR_DOSR"/>
    <property type="match status" value="1"/>
</dbReference>
<evidence type="ECO:0000313" key="6">
    <source>
        <dbReference type="Proteomes" id="UP000239494"/>
    </source>
</evidence>
<accession>A0A2T0SPL7</accession>
<keyword evidence="3" id="KW-0804">Transcription</keyword>
<dbReference type="InterPro" id="IPR016032">
    <property type="entry name" value="Sig_transdc_resp-reg_C-effctor"/>
</dbReference>